<dbReference type="InterPro" id="IPR036102">
    <property type="entry name" value="OsmC/Ohrsf"/>
</dbReference>
<organism evidence="1">
    <name type="scientific">candidate division WOR-3 bacterium</name>
    <dbReference type="NCBI Taxonomy" id="2052148"/>
    <lineage>
        <taxon>Bacteria</taxon>
        <taxon>Bacteria division WOR-3</taxon>
    </lineage>
</organism>
<accession>A0A7V0T4V8</accession>
<dbReference type="AlphaFoldDB" id="A0A7V0T4V8"/>
<gene>
    <name evidence="1" type="ORF">ENN51_02845</name>
</gene>
<dbReference type="PANTHER" id="PTHR34352:SF1">
    <property type="entry name" value="PROTEIN YHFA"/>
    <property type="match status" value="1"/>
</dbReference>
<reference evidence="1" key="1">
    <citation type="journal article" date="2020" name="mSystems">
        <title>Genome- and Community-Level Interaction Insights into Carbon Utilization and Element Cycling Functions of Hydrothermarchaeota in Hydrothermal Sediment.</title>
        <authorList>
            <person name="Zhou Z."/>
            <person name="Liu Y."/>
            <person name="Xu W."/>
            <person name="Pan J."/>
            <person name="Luo Z.H."/>
            <person name="Li M."/>
        </authorList>
    </citation>
    <scope>NUCLEOTIDE SEQUENCE [LARGE SCALE GENOMIC DNA]</scope>
    <source>
        <strain evidence="1">SpSt-1182</strain>
    </source>
</reference>
<dbReference type="InterPro" id="IPR003718">
    <property type="entry name" value="OsmC/Ohr_fam"/>
</dbReference>
<dbReference type="Proteomes" id="UP000885672">
    <property type="component" value="Unassembled WGS sequence"/>
</dbReference>
<dbReference type="SUPFAM" id="SSF82784">
    <property type="entry name" value="OsmC-like"/>
    <property type="match status" value="1"/>
</dbReference>
<dbReference type="Gene3D" id="3.30.300.20">
    <property type="match status" value="1"/>
</dbReference>
<sequence length="132" mass="14357">MKFVGAGWSGHEVVMDANTESGGDDCGARPMELLLVGLAGCTGMDVVSLLRKMRVPFTGIELSVSADKSEEHPSVFTAIRLEYVVRGRGVDPEKVKKAIELSQERYCSVSAMLKKACPVEYSFRIEGPDKSD</sequence>
<evidence type="ECO:0000313" key="1">
    <source>
        <dbReference type="EMBL" id="HDQ99210.1"/>
    </source>
</evidence>
<proteinExistence type="predicted"/>
<dbReference type="PANTHER" id="PTHR34352">
    <property type="entry name" value="PROTEIN YHFA"/>
    <property type="match status" value="1"/>
</dbReference>
<protein>
    <submittedName>
        <fullName evidence="1">OsmC family peroxiredoxin</fullName>
    </submittedName>
</protein>
<dbReference type="EMBL" id="DSBX01000112">
    <property type="protein sequence ID" value="HDQ99210.1"/>
    <property type="molecule type" value="Genomic_DNA"/>
</dbReference>
<dbReference type="InterPro" id="IPR015946">
    <property type="entry name" value="KH_dom-like_a/b"/>
</dbReference>
<comment type="caution">
    <text evidence="1">The sequence shown here is derived from an EMBL/GenBank/DDBJ whole genome shotgun (WGS) entry which is preliminary data.</text>
</comment>
<name>A0A7V0T4V8_UNCW3</name>
<dbReference type="Pfam" id="PF02566">
    <property type="entry name" value="OsmC"/>
    <property type="match status" value="1"/>
</dbReference>